<dbReference type="EMBL" id="KD080802">
    <property type="protein sequence ID" value="EMS62540.1"/>
    <property type="molecule type" value="Genomic_DNA"/>
</dbReference>
<evidence type="ECO:0008006" key="4">
    <source>
        <dbReference type="Google" id="ProtNLM"/>
    </source>
</evidence>
<protein>
    <recommendedName>
        <fullName evidence="4">FBD domain-containing protein</fullName>
    </recommendedName>
</protein>
<dbReference type="AlphaFoldDB" id="M8ACR9"/>
<dbReference type="Pfam" id="PF24758">
    <property type="entry name" value="LRR_At5g56370"/>
    <property type="match status" value="1"/>
</dbReference>
<dbReference type="InterPro" id="IPR006566">
    <property type="entry name" value="FBD"/>
</dbReference>
<organism evidence="3">
    <name type="scientific">Triticum urartu</name>
    <name type="common">Red wild einkorn</name>
    <name type="synonym">Crithodium urartu</name>
    <dbReference type="NCBI Taxonomy" id="4572"/>
    <lineage>
        <taxon>Eukaryota</taxon>
        <taxon>Viridiplantae</taxon>
        <taxon>Streptophyta</taxon>
        <taxon>Embryophyta</taxon>
        <taxon>Tracheophyta</taxon>
        <taxon>Spermatophyta</taxon>
        <taxon>Magnoliopsida</taxon>
        <taxon>Liliopsida</taxon>
        <taxon>Poales</taxon>
        <taxon>Poaceae</taxon>
        <taxon>BOP clade</taxon>
        <taxon>Pooideae</taxon>
        <taxon>Triticodae</taxon>
        <taxon>Triticeae</taxon>
        <taxon>Triticinae</taxon>
        <taxon>Triticum</taxon>
    </lineage>
</organism>
<feature type="domain" description="FBD" evidence="1">
    <location>
        <begin position="248"/>
        <end position="285"/>
    </location>
</feature>
<evidence type="ECO:0000259" key="2">
    <source>
        <dbReference type="Pfam" id="PF24758"/>
    </source>
</evidence>
<dbReference type="Pfam" id="PF08387">
    <property type="entry name" value="FBD"/>
    <property type="match status" value="1"/>
</dbReference>
<proteinExistence type="predicted"/>
<dbReference type="STRING" id="4572.M8ACR9"/>
<dbReference type="InterPro" id="IPR055411">
    <property type="entry name" value="LRR_FXL15/At3g58940/PEG3-like"/>
</dbReference>
<dbReference type="eggNOG" id="ENOG502R52A">
    <property type="taxonomic scope" value="Eukaryota"/>
</dbReference>
<dbReference type="PANTHER" id="PTHR32141">
    <property type="match status" value="1"/>
</dbReference>
<name>M8ACR9_TRIUA</name>
<accession>M8ACR9</accession>
<sequence length="400" mass="44522">MASTNVDPATEADYLDLKMEQYLSVLTLFTLSTLTRLYIGVWKFPDAAGLRGVSFPHLRELGLCLVEVENGDIDAVVARSPVLEILNIQGSLRGKCLRLVSQSLRCVQVCTSVTVMESIEVVNAARLERLIVCEDMNLSGVCTRVKIGNAPKLKLFGYLEPGKHTLEIGDTVIMPGVEASPSMMLTTVKILSLHVCFGVHKDIKMMPAFLGCFPNVESLHITSAKCDQPTDKLNLKFWEDEAGPIVNVLLRIRVMTFREFRGEQYELSFLRYFFKSTYALNQAVISLANPSFTSRSEDEMISSVVNMRIGNFASEFEVLFYVSTGPEGLSRWTFKRGAKFSDDDPFATVKIIPRPGDQTSQACLYLTVGGDHSLVTEKDKSELGSSGRRSRWVIGNLFLQ</sequence>
<feature type="domain" description="F-box/LRR-repeat protein 15/At3g58940/PEG3-like LRR" evidence="2">
    <location>
        <begin position="27"/>
        <end position="221"/>
    </location>
</feature>
<reference evidence="3" key="1">
    <citation type="journal article" date="2013" name="Nature">
        <title>Draft genome of the wheat A-genome progenitor Triticum urartu.</title>
        <authorList>
            <person name="Ling H.Q."/>
            <person name="Zhao S."/>
            <person name="Liu D."/>
            <person name="Wang J."/>
            <person name="Sun H."/>
            <person name="Zhang C."/>
            <person name="Fan H."/>
            <person name="Li D."/>
            <person name="Dong L."/>
            <person name="Tao Y."/>
            <person name="Gao C."/>
            <person name="Wu H."/>
            <person name="Li Y."/>
            <person name="Cui Y."/>
            <person name="Guo X."/>
            <person name="Zheng S."/>
            <person name="Wang B."/>
            <person name="Yu K."/>
            <person name="Liang Q."/>
            <person name="Yang W."/>
            <person name="Lou X."/>
            <person name="Chen J."/>
            <person name="Feng M."/>
            <person name="Jian J."/>
            <person name="Zhang X."/>
            <person name="Luo G."/>
            <person name="Jiang Y."/>
            <person name="Liu J."/>
            <person name="Wang Z."/>
            <person name="Sha Y."/>
            <person name="Zhang B."/>
            <person name="Wu H."/>
            <person name="Tang D."/>
            <person name="Shen Q."/>
            <person name="Xue P."/>
            <person name="Zou S."/>
            <person name="Wang X."/>
            <person name="Liu X."/>
            <person name="Wang F."/>
            <person name="Yang Y."/>
            <person name="An X."/>
            <person name="Dong Z."/>
            <person name="Zhang K."/>
            <person name="Zhang X."/>
            <person name="Luo M.C."/>
            <person name="Dvorak J."/>
            <person name="Tong Y."/>
            <person name="Wang J."/>
            <person name="Yang H."/>
            <person name="Li Z."/>
            <person name="Wang D."/>
            <person name="Zhang A."/>
            <person name="Wang J."/>
        </authorList>
    </citation>
    <scope>NUCLEOTIDE SEQUENCE</scope>
</reference>
<evidence type="ECO:0000313" key="3">
    <source>
        <dbReference type="EMBL" id="EMS62540.1"/>
    </source>
</evidence>
<evidence type="ECO:0000259" key="1">
    <source>
        <dbReference type="Pfam" id="PF08387"/>
    </source>
</evidence>
<gene>
    <name evidence="3" type="ORF">TRIUR3_25972</name>
</gene>
<dbReference type="PANTHER" id="PTHR32141:SF180">
    <property type="entry name" value="F-BOX DOMAIN-CONTAINING PROTEIN"/>
    <property type="match status" value="1"/>
</dbReference>
<dbReference type="InterPro" id="IPR055302">
    <property type="entry name" value="F-box_dom-containing"/>
</dbReference>